<dbReference type="OrthoDB" id="11380at2"/>
<dbReference type="EMBL" id="BJOD01000011">
    <property type="protein sequence ID" value="GED25208.1"/>
    <property type="molecule type" value="Genomic_DNA"/>
</dbReference>
<proteinExistence type="predicted"/>
<dbReference type="CDD" id="cd07743">
    <property type="entry name" value="metallo-hydrolase-like_MBL-fold"/>
    <property type="match status" value="1"/>
</dbReference>
<evidence type="ECO:0000313" key="5">
    <source>
        <dbReference type="EMBL" id="GED25208.1"/>
    </source>
</evidence>
<evidence type="ECO:0000256" key="1">
    <source>
        <dbReference type="ARBA" id="ARBA00034221"/>
    </source>
</evidence>
<dbReference type="InterPro" id="IPR001279">
    <property type="entry name" value="Metallo-B-lactamas"/>
</dbReference>
<evidence type="ECO:0000313" key="6">
    <source>
        <dbReference type="EMBL" id="RNB54142.1"/>
    </source>
</evidence>
<dbReference type="Proteomes" id="UP000276178">
    <property type="component" value="Unassembled WGS sequence"/>
</dbReference>
<evidence type="ECO:0000313" key="8">
    <source>
        <dbReference type="Proteomes" id="UP000317180"/>
    </source>
</evidence>
<accession>A0A3M8ASG2</accession>
<gene>
    <name evidence="5" type="ORF">BAG01nite_13100</name>
    <name evidence="6" type="ORF">EB820_14625</name>
</gene>
<dbReference type="GeneID" id="82810795"/>
<comment type="catalytic activity">
    <reaction evidence="3">
        <text>3',5'-cyclic UMP + H2O = UMP + H(+)</text>
        <dbReference type="Rhea" id="RHEA:70575"/>
        <dbReference type="ChEBI" id="CHEBI:15377"/>
        <dbReference type="ChEBI" id="CHEBI:15378"/>
        <dbReference type="ChEBI" id="CHEBI:57865"/>
        <dbReference type="ChEBI" id="CHEBI:184387"/>
    </reaction>
    <physiologicalReaction direction="left-to-right" evidence="3">
        <dbReference type="Rhea" id="RHEA:70576"/>
    </physiologicalReaction>
</comment>
<organism evidence="6 7">
    <name type="scientific">Brevibacillus agri</name>
    <dbReference type="NCBI Taxonomy" id="51101"/>
    <lineage>
        <taxon>Bacteria</taxon>
        <taxon>Bacillati</taxon>
        <taxon>Bacillota</taxon>
        <taxon>Bacilli</taxon>
        <taxon>Bacillales</taxon>
        <taxon>Paenibacillaceae</taxon>
        <taxon>Brevibacillus</taxon>
    </lineage>
</organism>
<dbReference type="AlphaFoldDB" id="A0A3M8ASG2"/>
<evidence type="ECO:0000256" key="3">
    <source>
        <dbReference type="ARBA" id="ARBA00048505"/>
    </source>
</evidence>
<reference evidence="5 8" key="2">
    <citation type="submission" date="2019-06" db="EMBL/GenBank/DDBJ databases">
        <title>Whole genome shotgun sequence of Brevibacillus agri NBRC 15538.</title>
        <authorList>
            <person name="Hosoyama A."/>
            <person name="Uohara A."/>
            <person name="Ohji S."/>
            <person name="Ichikawa N."/>
        </authorList>
    </citation>
    <scope>NUCLEOTIDE SEQUENCE [LARGE SCALE GENOMIC DNA]</scope>
    <source>
        <strain evidence="5 8">NBRC 15538</strain>
    </source>
</reference>
<evidence type="ECO:0000313" key="7">
    <source>
        <dbReference type="Proteomes" id="UP000276178"/>
    </source>
</evidence>
<dbReference type="InterPro" id="IPR036866">
    <property type="entry name" value="RibonucZ/Hydroxyglut_hydro"/>
</dbReference>
<feature type="domain" description="Metallo-beta-lactamase" evidence="4">
    <location>
        <begin position="24"/>
        <end position="215"/>
    </location>
</feature>
<dbReference type="PANTHER" id="PTHR42951">
    <property type="entry name" value="METALLO-BETA-LACTAMASE DOMAIN-CONTAINING"/>
    <property type="match status" value="1"/>
</dbReference>
<evidence type="ECO:0000256" key="2">
    <source>
        <dbReference type="ARBA" id="ARBA00034301"/>
    </source>
</evidence>
<dbReference type="GO" id="GO:0016787">
    <property type="term" value="F:hydrolase activity"/>
    <property type="evidence" value="ECO:0007669"/>
    <property type="project" value="UniProtKB-KW"/>
</dbReference>
<dbReference type="SUPFAM" id="SSF56281">
    <property type="entry name" value="Metallo-hydrolase/oxidoreductase"/>
    <property type="match status" value="1"/>
</dbReference>
<dbReference type="SMART" id="SM00849">
    <property type="entry name" value="Lactamase_B"/>
    <property type="match status" value="1"/>
</dbReference>
<keyword evidence="6" id="KW-0378">Hydrolase</keyword>
<comment type="function">
    <text evidence="2">Counteracts the endogenous Pycsar antiviral defense system. Phosphodiesterase that enables metal-dependent hydrolysis of host cyclic nucleotide Pycsar defense signals such as cCMP and cUMP.</text>
</comment>
<comment type="caution">
    <text evidence="6">The sequence shown here is derived from an EMBL/GenBank/DDBJ whole genome shotgun (WGS) entry which is preliminary data.</text>
</comment>
<evidence type="ECO:0000259" key="4">
    <source>
        <dbReference type="SMART" id="SM00849"/>
    </source>
</evidence>
<dbReference type="PANTHER" id="PTHR42951:SF14">
    <property type="entry name" value="METALLO-BETA-LACTAMASE SUPERFAMILY PROTEIN"/>
    <property type="match status" value="1"/>
</dbReference>
<dbReference type="InterPro" id="IPR050855">
    <property type="entry name" value="NDM-1-like"/>
</dbReference>
<dbReference type="RefSeq" id="WP_005828234.1">
    <property type="nucleotide sequence ID" value="NZ_BJOD01000011.1"/>
</dbReference>
<name>A0A3M8ASG2_9BACL</name>
<protein>
    <submittedName>
        <fullName evidence="6">MBL fold metallo-hydrolase</fullName>
    </submittedName>
</protein>
<dbReference type="Gene3D" id="3.60.15.10">
    <property type="entry name" value="Ribonuclease Z/Hydroxyacylglutathione hydrolase-like"/>
    <property type="match status" value="1"/>
</dbReference>
<sequence>MRDNIVSAYTPQMITERVGYFPGHVNIGLVIGNSGAILIDSGLEAQTAKKIKKGLDAIAQPLCAIIQTHAHADHFGGNAYLLGCWPEAKVFAPPLEEAIIRYPVLEPIYLNMGAEPLAELKNKFLLAQASRVDHLLPLEGMLEIDGVPFTILSLPGHSYQQVGLICEDICFAADSYLGEEVLEKHKLPFLVDAHETMNSLRKLLSTDCRGYLPGHGAYTTSSQGAVHKNMEWHERIYAVIEDILREERGVEDALALLCERLHISIENATSYALFRTAFMGYLVGLAKEKRVAYRFAANRWLWSTVQDGAEGEDR</sequence>
<dbReference type="Pfam" id="PF00753">
    <property type="entry name" value="Lactamase_B"/>
    <property type="match status" value="1"/>
</dbReference>
<dbReference type="Proteomes" id="UP000317180">
    <property type="component" value="Unassembled WGS sequence"/>
</dbReference>
<dbReference type="EMBL" id="RHHN01000042">
    <property type="protein sequence ID" value="RNB54142.1"/>
    <property type="molecule type" value="Genomic_DNA"/>
</dbReference>
<reference evidence="6 7" key="1">
    <citation type="submission" date="2018-10" db="EMBL/GenBank/DDBJ databases">
        <title>Phylogenomics of Brevibacillus.</title>
        <authorList>
            <person name="Dunlap C."/>
        </authorList>
    </citation>
    <scope>NUCLEOTIDE SEQUENCE [LARGE SCALE GENOMIC DNA]</scope>
    <source>
        <strain evidence="6 7">NRRL NRS 1219</strain>
    </source>
</reference>
<comment type="catalytic activity">
    <reaction evidence="1">
        <text>3',5'-cyclic CMP + H2O = CMP + H(+)</text>
        <dbReference type="Rhea" id="RHEA:72675"/>
        <dbReference type="ChEBI" id="CHEBI:15377"/>
        <dbReference type="ChEBI" id="CHEBI:15378"/>
        <dbReference type="ChEBI" id="CHEBI:58003"/>
        <dbReference type="ChEBI" id="CHEBI:60377"/>
    </reaction>
    <physiologicalReaction direction="left-to-right" evidence="1">
        <dbReference type="Rhea" id="RHEA:72676"/>
    </physiologicalReaction>
</comment>
<keyword evidence="8" id="KW-1185">Reference proteome</keyword>